<keyword evidence="3" id="KW-1185">Reference proteome</keyword>
<keyword evidence="1" id="KW-1133">Transmembrane helix</keyword>
<dbReference type="OrthoDB" id="2015495at2759"/>
<dbReference type="Proteomes" id="UP000825935">
    <property type="component" value="Chromosome 20"/>
</dbReference>
<feature type="transmembrane region" description="Helical" evidence="1">
    <location>
        <begin position="6"/>
        <end position="24"/>
    </location>
</feature>
<gene>
    <name evidence="2" type="ORF">KP509_20G090700</name>
</gene>
<protein>
    <submittedName>
        <fullName evidence="2">Uncharacterized protein</fullName>
    </submittedName>
</protein>
<organism evidence="2 3">
    <name type="scientific">Ceratopteris richardii</name>
    <name type="common">Triangle waterfern</name>
    <dbReference type="NCBI Taxonomy" id="49495"/>
    <lineage>
        <taxon>Eukaryota</taxon>
        <taxon>Viridiplantae</taxon>
        <taxon>Streptophyta</taxon>
        <taxon>Embryophyta</taxon>
        <taxon>Tracheophyta</taxon>
        <taxon>Polypodiopsida</taxon>
        <taxon>Polypodiidae</taxon>
        <taxon>Polypodiales</taxon>
        <taxon>Pteridineae</taxon>
        <taxon>Pteridaceae</taxon>
        <taxon>Parkerioideae</taxon>
        <taxon>Ceratopteris</taxon>
    </lineage>
</organism>
<proteinExistence type="predicted"/>
<evidence type="ECO:0000313" key="2">
    <source>
        <dbReference type="EMBL" id="KAH7332495.1"/>
    </source>
</evidence>
<dbReference type="OMA" id="ASTWYGP"/>
<dbReference type="AlphaFoldDB" id="A0A8T2SKF8"/>
<dbReference type="InterPro" id="IPR052222">
    <property type="entry name" value="DESIGUAL"/>
</dbReference>
<name>A0A8T2SKF8_CERRI</name>
<evidence type="ECO:0000313" key="3">
    <source>
        <dbReference type="Proteomes" id="UP000825935"/>
    </source>
</evidence>
<evidence type="ECO:0000256" key="1">
    <source>
        <dbReference type="SAM" id="Phobius"/>
    </source>
</evidence>
<keyword evidence="1" id="KW-0472">Membrane</keyword>
<sequence>MASIFLIIIVFLLNLIVFGLSIGAEQRRAMGEYMKDNTTDYQYCRYNSDIAIGLAVGALLFLLTSQVLILASTRCLCCGNALKPDAAPICYLAGAVQNVKHIRYLSYFPVTNKPLLFCCAQLST</sequence>
<accession>A0A8T2SKF8</accession>
<comment type="caution">
    <text evidence="2">The sequence shown here is derived from an EMBL/GenBank/DDBJ whole genome shotgun (WGS) entry which is preliminary data.</text>
</comment>
<reference evidence="2" key="1">
    <citation type="submission" date="2021-08" db="EMBL/GenBank/DDBJ databases">
        <title>WGS assembly of Ceratopteris richardii.</title>
        <authorList>
            <person name="Marchant D.B."/>
            <person name="Chen G."/>
            <person name="Jenkins J."/>
            <person name="Shu S."/>
            <person name="Leebens-Mack J."/>
            <person name="Grimwood J."/>
            <person name="Schmutz J."/>
            <person name="Soltis P."/>
            <person name="Soltis D."/>
            <person name="Chen Z.-H."/>
        </authorList>
    </citation>
    <scope>NUCLEOTIDE SEQUENCE</scope>
    <source>
        <strain evidence="2">Whitten #5841</strain>
        <tissue evidence="2">Leaf</tissue>
    </source>
</reference>
<keyword evidence="1" id="KW-0812">Transmembrane</keyword>
<dbReference type="PANTHER" id="PTHR31769">
    <property type="entry name" value="OS07G0462200 PROTEIN-RELATED"/>
    <property type="match status" value="1"/>
</dbReference>
<feature type="transmembrane region" description="Helical" evidence="1">
    <location>
        <begin position="50"/>
        <end position="71"/>
    </location>
</feature>
<dbReference type="EMBL" id="CM035425">
    <property type="protein sequence ID" value="KAH7332495.1"/>
    <property type="molecule type" value="Genomic_DNA"/>
</dbReference>